<name>B5IGX9_ACIB4</name>
<dbReference type="AlphaFoldDB" id="B5IGX9"/>
<sequence>MVELEDLMEEIENLKFEINGIKREIHELTPHKHCLNCGIAIPPDKTFCSKKCEDEWNNMVKKKKRFTYIWLLFLGILLIILMFSMGHP</sequence>
<dbReference type="RefSeq" id="WP_008086389.1">
    <property type="nucleotide sequence ID" value="NC_013926.1"/>
</dbReference>
<dbReference type="eggNOG" id="arCOG04390">
    <property type="taxonomic scope" value="Archaea"/>
</dbReference>
<dbReference type="STRING" id="439481.Aboo_0895"/>
<reference evidence="2" key="1">
    <citation type="submission" date="2010-02" db="EMBL/GenBank/DDBJ databases">
        <title>Complete sequence of Aciduliprofundum boonei T469.</title>
        <authorList>
            <consortium name="US DOE Joint Genome Institute"/>
            <person name="Lucas S."/>
            <person name="Copeland A."/>
            <person name="Lapidus A."/>
            <person name="Cheng J.-F."/>
            <person name="Bruce D."/>
            <person name="Goodwin L."/>
            <person name="Pitluck S."/>
            <person name="Saunders E."/>
            <person name="Detter J.C."/>
            <person name="Han C."/>
            <person name="Tapia R."/>
            <person name="Land M."/>
            <person name="Hauser L."/>
            <person name="Kyrpides N."/>
            <person name="Mikhailova N."/>
            <person name="Flores G."/>
            <person name="Reysenbach A.-L."/>
            <person name="Woyke T."/>
        </authorList>
    </citation>
    <scope>NUCLEOTIDE SEQUENCE</scope>
    <source>
        <strain evidence="2">T469</strain>
    </source>
</reference>
<accession>B5IGX9</accession>
<evidence type="ECO:0000313" key="3">
    <source>
        <dbReference type="Proteomes" id="UP000001400"/>
    </source>
</evidence>
<keyword evidence="1" id="KW-0472">Membrane</keyword>
<dbReference type="KEGG" id="abi:Aboo_0895"/>
<dbReference type="Pfam" id="PF09889">
    <property type="entry name" value="DUF2116"/>
    <property type="match status" value="1"/>
</dbReference>
<proteinExistence type="predicted"/>
<dbReference type="InterPro" id="IPR019216">
    <property type="entry name" value="DUF2116_treble_clef"/>
</dbReference>
<organism evidence="2 3">
    <name type="scientific">Aciduliprofundum boonei (strain DSM 19572 / T469)</name>
    <dbReference type="NCBI Taxonomy" id="439481"/>
    <lineage>
        <taxon>Archaea</taxon>
        <taxon>Methanobacteriati</taxon>
        <taxon>Thermoplasmatota</taxon>
        <taxon>DHVE2 group</taxon>
        <taxon>Candidatus Aciduliprofundum</taxon>
    </lineage>
</organism>
<keyword evidence="1" id="KW-0812">Transmembrane</keyword>
<evidence type="ECO:0008006" key="4">
    <source>
        <dbReference type="Google" id="ProtNLM"/>
    </source>
</evidence>
<dbReference type="HOGENOM" id="CLU_2461590_0_0_2"/>
<keyword evidence="1" id="KW-1133">Transmembrane helix</keyword>
<dbReference type="EMBL" id="CP001941">
    <property type="protein sequence ID" value="ADD08704.1"/>
    <property type="molecule type" value="Genomic_DNA"/>
</dbReference>
<dbReference type="OrthoDB" id="53264at2157"/>
<dbReference type="Proteomes" id="UP000001400">
    <property type="component" value="Chromosome"/>
</dbReference>
<feature type="transmembrane region" description="Helical" evidence="1">
    <location>
        <begin position="66"/>
        <end position="85"/>
    </location>
</feature>
<evidence type="ECO:0000313" key="2">
    <source>
        <dbReference type="EMBL" id="ADD08704.1"/>
    </source>
</evidence>
<evidence type="ECO:0000256" key="1">
    <source>
        <dbReference type="SAM" id="Phobius"/>
    </source>
</evidence>
<gene>
    <name evidence="2" type="ordered locus">Aboo_0895</name>
</gene>
<keyword evidence="3" id="KW-1185">Reference proteome</keyword>
<protein>
    <recommendedName>
        <fullName evidence="4">DUF2116 family Zn-ribbon domain-containing protein</fullName>
    </recommendedName>
</protein>
<dbReference type="GeneID" id="8827845"/>